<dbReference type="PANTHER" id="PTHR11748">
    <property type="entry name" value="D-LACTATE DEHYDROGENASE"/>
    <property type="match status" value="1"/>
</dbReference>
<dbReference type="Gene3D" id="1.10.45.10">
    <property type="entry name" value="Vanillyl-alcohol Oxidase, Chain A, domain 4"/>
    <property type="match status" value="1"/>
</dbReference>
<dbReference type="Gene3D" id="3.30.465.10">
    <property type="match status" value="1"/>
</dbReference>
<dbReference type="Pfam" id="PF13183">
    <property type="entry name" value="Fer4_8"/>
    <property type="match status" value="1"/>
</dbReference>
<dbReference type="Proteomes" id="UP000319852">
    <property type="component" value="Chromosome"/>
</dbReference>
<keyword evidence="2" id="KW-0285">Flavoprotein</keyword>
<feature type="domain" description="4Fe-4S ferredoxin-type" evidence="8">
    <location>
        <begin position="624"/>
        <end position="653"/>
    </location>
</feature>
<feature type="domain" description="FAD-binding PCMH-type" evidence="9">
    <location>
        <begin position="39"/>
        <end position="280"/>
    </location>
</feature>
<dbReference type="InterPro" id="IPR006094">
    <property type="entry name" value="Oxid_FAD_bind_N"/>
</dbReference>
<name>A0A517MYF3_9BACT</name>
<keyword evidence="4" id="KW-0274">FAD</keyword>
<dbReference type="GO" id="GO:0004458">
    <property type="term" value="F:D-lactate dehydrogenase (cytochrome) activity"/>
    <property type="evidence" value="ECO:0007669"/>
    <property type="project" value="TreeGrafter"/>
</dbReference>
<dbReference type="InterPro" id="IPR016166">
    <property type="entry name" value="FAD-bd_PCMH"/>
</dbReference>
<dbReference type="InterPro" id="IPR017900">
    <property type="entry name" value="4Fe4S_Fe_S_CS"/>
</dbReference>
<dbReference type="Pfam" id="PF02913">
    <property type="entry name" value="FAD-oxidase_C"/>
    <property type="match status" value="1"/>
</dbReference>
<accession>A0A517MYF3</accession>
<dbReference type="InterPro" id="IPR036318">
    <property type="entry name" value="FAD-bd_PCMH-like_sf"/>
</dbReference>
<organism evidence="10 11">
    <name type="scientific">Adhaeretor mobilis</name>
    <dbReference type="NCBI Taxonomy" id="1930276"/>
    <lineage>
        <taxon>Bacteria</taxon>
        <taxon>Pseudomonadati</taxon>
        <taxon>Planctomycetota</taxon>
        <taxon>Planctomycetia</taxon>
        <taxon>Pirellulales</taxon>
        <taxon>Lacipirellulaceae</taxon>
        <taxon>Adhaeretor</taxon>
    </lineage>
</organism>
<dbReference type="SUPFAM" id="SSF56176">
    <property type="entry name" value="FAD-binding/transporter-associated domain-like"/>
    <property type="match status" value="1"/>
</dbReference>
<dbReference type="GO" id="GO:0071949">
    <property type="term" value="F:FAD binding"/>
    <property type="evidence" value="ECO:0007669"/>
    <property type="project" value="InterPro"/>
</dbReference>
<protein>
    <submittedName>
        <fullName evidence="10">Anaerobic glycerol-3-phosphate dehydrogenase subunit C</fullName>
    </submittedName>
</protein>
<comment type="cofactor">
    <cofactor evidence="1">
        <name>FAD</name>
        <dbReference type="ChEBI" id="CHEBI:57692"/>
    </cofactor>
</comment>
<dbReference type="RefSeq" id="WP_145061067.1">
    <property type="nucleotide sequence ID" value="NZ_CP036263.1"/>
</dbReference>
<dbReference type="PROSITE" id="PS51387">
    <property type="entry name" value="FAD_PCMH"/>
    <property type="match status" value="1"/>
</dbReference>
<dbReference type="EMBL" id="CP036263">
    <property type="protein sequence ID" value="QDS99918.1"/>
    <property type="molecule type" value="Genomic_DNA"/>
</dbReference>
<keyword evidence="7" id="KW-0411">Iron-sulfur</keyword>
<dbReference type="InterPro" id="IPR009051">
    <property type="entry name" value="Helical_ferredxn"/>
</dbReference>
<dbReference type="InterPro" id="IPR004113">
    <property type="entry name" value="FAD-bd_oxidored_4_C"/>
</dbReference>
<dbReference type="Gene3D" id="1.10.1060.10">
    <property type="entry name" value="Alpha-helical ferredoxin"/>
    <property type="match status" value="1"/>
</dbReference>
<dbReference type="GO" id="GO:0008720">
    <property type="term" value="F:D-lactate dehydrogenase (NAD+) activity"/>
    <property type="evidence" value="ECO:0007669"/>
    <property type="project" value="TreeGrafter"/>
</dbReference>
<evidence type="ECO:0000256" key="2">
    <source>
        <dbReference type="ARBA" id="ARBA00022630"/>
    </source>
</evidence>
<dbReference type="AlphaFoldDB" id="A0A517MYF3"/>
<dbReference type="InterPro" id="IPR016171">
    <property type="entry name" value="Vanillyl_alc_oxidase_C-sub2"/>
</dbReference>
<keyword evidence="6" id="KW-0408">Iron</keyword>
<gene>
    <name evidence="10" type="primary">glpC_2</name>
    <name evidence="10" type="ORF">HG15A2_32490</name>
</gene>
<evidence type="ECO:0000256" key="1">
    <source>
        <dbReference type="ARBA" id="ARBA00001974"/>
    </source>
</evidence>
<proteinExistence type="predicted"/>
<evidence type="ECO:0000259" key="9">
    <source>
        <dbReference type="PROSITE" id="PS51387"/>
    </source>
</evidence>
<evidence type="ECO:0000256" key="7">
    <source>
        <dbReference type="ARBA" id="ARBA00023014"/>
    </source>
</evidence>
<keyword evidence="5" id="KW-0560">Oxidoreductase</keyword>
<sequence>MQTTTLTEEIKEALIGGIRGGVSFDPVIRGIHATDASHYQINPACVVTPLDEADVSAALELATRFRMPITPRGGATALSGQTFGPGMVLDLSRHFTKILEINPEEGWARVQAGVVRDQLNRELAKHSMQFAPDPATSSRATVGGMIGNNSAGTRSIVHGKTIDHTLETRVALASGEILDFTAGSPESWQHTAEGRLAELQRGVSTIVAENCDEILERYPNVMRRVAGYNLDEFVDDAGYTGPIGPRDNAGTRPWNLSNLVVGSEGTLATILEAKVRIVPLPAATAMCLMHFEDEIAALEAVPGILEHKPSTVELLDGKMLIEAKINASTKHIAGWIEGAPNAVLIVEFSDQPQAAGPRALTFAKWAIENNYGYSCPVVIEPLAQTAVWDTRRLGLGLISNVKGPVKGQAFVEDACLPVEVLAEYIAKMQQVCKDRGVDSSMYAHASVGVIHFRPVLDLHREEHRRYMHEIAEESFNLVVGYGGAFAGEHGDGQVRGEFVPKFYGEKIYEAFRQVKGLFDPDNLMNPGKVIDAPSMIDPETLRYGTNYQEAEIPASFRYADQGGFRLAVEQCNGVGACRKIDAGTMCPSYMATRDEKDSTRGRANALRLAMSGQLGADATSALASDGVHDVLSLCLSCKACKSECPNAVDMSRMKADALQMRYDQRGVPRAARLFGGFPDQVRLAGRLGRVAALFTKLPGARWLINKLVGVDPRRPLPAPAAENLQSLLKKRSLSTSAAKPTRGRVVLFDDTFANYLEPSIGLAAVNLLEGLGYEVILAQAGCCQRPRISVGLVREAKEHGTKTLTNLDKFAREGLPILCLEPSCASSLAGDLPDLIDDAELGKRVAGQIQLLETFLLDEGIDLSCDADEILLHGHCHQKAIFGTQAIHSLFARVDGTNLEEVDSGCCGMAGSFGYTHYELSEQIGEDRLFPAVREAKAAGKQILASGTSCRQQLSDFLGVEAKHWVEVVQPETQATKDHSQDPVLEKL</sequence>
<dbReference type="SUPFAM" id="SSF55103">
    <property type="entry name" value="FAD-linked oxidases, C-terminal domain"/>
    <property type="match status" value="1"/>
</dbReference>
<evidence type="ECO:0000259" key="8">
    <source>
        <dbReference type="PROSITE" id="PS51379"/>
    </source>
</evidence>
<evidence type="ECO:0000313" key="10">
    <source>
        <dbReference type="EMBL" id="QDS99918.1"/>
    </source>
</evidence>
<dbReference type="GO" id="GO:0046872">
    <property type="term" value="F:metal ion binding"/>
    <property type="evidence" value="ECO:0007669"/>
    <property type="project" value="UniProtKB-KW"/>
</dbReference>
<evidence type="ECO:0000256" key="5">
    <source>
        <dbReference type="ARBA" id="ARBA00023002"/>
    </source>
</evidence>
<dbReference type="Gene3D" id="3.30.70.2740">
    <property type="match status" value="1"/>
</dbReference>
<dbReference type="GO" id="GO:1903457">
    <property type="term" value="P:lactate catabolic process"/>
    <property type="evidence" value="ECO:0007669"/>
    <property type="project" value="TreeGrafter"/>
</dbReference>
<dbReference type="OrthoDB" id="9767256at2"/>
<dbReference type="KEGG" id="amob:HG15A2_32490"/>
<keyword evidence="11" id="KW-1185">Reference proteome</keyword>
<dbReference type="Pfam" id="PF01565">
    <property type="entry name" value="FAD_binding_4"/>
    <property type="match status" value="1"/>
</dbReference>
<keyword evidence="3" id="KW-0479">Metal-binding</keyword>
<dbReference type="InterPro" id="IPR016169">
    <property type="entry name" value="FAD-bd_PCMH_sub2"/>
</dbReference>
<dbReference type="SUPFAM" id="SSF46548">
    <property type="entry name" value="alpha-helical ferredoxin"/>
    <property type="match status" value="1"/>
</dbReference>
<reference evidence="10 11" key="1">
    <citation type="submission" date="2019-02" db="EMBL/GenBank/DDBJ databases">
        <title>Deep-cultivation of Planctomycetes and their phenomic and genomic characterization uncovers novel biology.</title>
        <authorList>
            <person name="Wiegand S."/>
            <person name="Jogler M."/>
            <person name="Boedeker C."/>
            <person name="Pinto D."/>
            <person name="Vollmers J."/>
            <person name="Rivas-Marin E."/>
            <person name="Kohn T."/>
            <person name="Peeters S.H."/>
            <person name="Heuer A."/>
            <person name="Rast P."/>
            <person name="Oberbeckmann S."/>
            <person name="Bunk B."/>
            <person name="Jeske O."/>
            <person name="Meyerdierks A."/>
            <person name="Storesund J.E."/>
            <person name="Kallscheuer N."/>
            <person name="Luecker S."/>
            <person name="Lage O.M."/>
            <person name="Pohl T."/>
            <person name="Merkel B.J."/>
            <person name="Hornburger P."/>
            <person name="Mueller R.-W."/>
            <person name="Bruemmer F."/>
            <person name="Labrenz M."/>
            <person name="Spormann A.M."/>
            <person name="Op den Camp H."/>
            <person name="Overmann J."/>
            <person name="Amann R."/>
            <person name="Jetten M.S.M."/>
            <person name="Mascher T."/>
            <person name="Medema M.H."/>
            <person name="Devos D.P."/>
            <person name="Kaster A.-K."/>
            <person name="Ovreas L."/>
            <person name="Rohde M."/>
            <person name="Galperin M.Y."/>
            <person name="Jogler C."/>
        </authorList>
    </citation>
    <scope>NUCLEOTIDE SEQUENCE [LARGE SCALE GENOMIC DNA]</scope>
    <source>
        <strain evidence="10 11">HG15A2</strain>
    </source>
</reference>
<dbReference type="PROSITE" id="PS51379">
    <property type="entry name" value="4FE4S_FER_2"/>
    <property type="match status" value="1"/>
</dbReference>
<dbReference type="PANTHER" id="PTHR11748:SF119">
    <property type="entry name" value="D-2-HYDROXYGLUTARATE DEHYDROGENASE"/>
    <property type="match status" value="1"/>
</dbReference>
<dbReference type="PROSITE" id="PS00198">
    <property type="entry name" value="4FE4S_FER_1"/>
    <property type="match status" value="1"/>
</dbReference>
<evidence type="ECO:0000256" key="6">
    <source>
        <dbReference type="ARBA" id="ARBA00023004"/>
    </source>
</evidence>
<evidence type="ECO:0000313" key="11">
    <source>
        <dbReference type="Proteomes" id="UP000319852"/>
    </source>
</evidence>
<dbReference type="InterPro" id="IPR017896">
    <property type="entry name" value="4Fe4S_Fe-S-bd"/>
</dbReference>
<dbReference type="InterPro" id="IPR016164">
    <property type="entry name" value="FAD-linked_Oxase-like_C"/>
</dbReference>
<evidence type="ECO:0000256" key="4">
    <source>
        <dbReference type="ARBA" id="ARBA00022827"/>
    </source>
</evidence>
<evidence type="ECO:0000256" key="3">
    <source>
        <dbReference type="ARBA" id="ARBA00022723"/>
    </source>
</evidence>
<dbReference type="GO" id="GO:0051536">
    <property type="term" value="F:iron-sulfur cluster binding"/>
    <property type="evidence" value="ECO:0007669"/>
    <property type="project" value="UniProtKB-KW"/>
</dbReference>